<dbReference type="Pfam" id="PF21355">
    <property type="entry name" value="TRAF-mep_MATH"/>
    <property type="match status" value="1"/>
</dbReference>
<dbReference type="PROSITE" id="PS00518">
    <property type="entry name" value="ZF_RING_1"/>
    <property type="match status" value="1"/>
</dbReference>
<evidence type="ECO:0000256" key="4">
    <source>
        <dbReference type="ARBA" id="ARBA00022737"/>
    </source>
</evidence>
<dbReference type="InterPro" id="IPR001293">
    <property type="entry name" value="Znf_TRAF"/>
</dbReference>
<dbReference type="InterPro" id="IPR013083">
    <property type="entry name" value="Znf_RING/FYVE/PHD"/>
</dbReference>
<evidence type="ECO:0000259" key="9">
    <source>
        <dbReference type="PROSITE" id="PS50089"/>
    </source>
</evidence>
<dbReference type="GO" id="GO:0031625">
    <property type="term" value="F:ubiquitin protein ligase binding"/>
    <property type="evidence" value="ECO:0007669"/>
    <property type="project" value="TreeGrafter"/>
</dbReference>
<dbReference type="GO" id="GO:0008270">
    <property type="term" value="F:zinc ion binding"/>
    <property type="evidence" value="ECO:0007669"/>
    <property type="project" value="UniProtKB-UniRule"/>
</dbReference>
<evidence type="ECO:0000256" key="6">
    <source>
        <dbReference type="ARBA" id="ARBA00022833"/>
    </source>
</evidence>
<dbReference type="AlphaFoldDB" id="A0A6J2VYA5"/>
<dbReference type="PANTHER" id="PTHR10131:SF94">
    <property type="entry name" value="TNF RECEPTOR-ASSOCIATED FACTOR 4"/>
    <property type="match status" value="1"/>
</dbReference>
<evidence type="ECO:0000259" key="10">
    <source>
        <dbReference type="PROSITE" id="PS50144"/>
    </source>
</evidence>
<organism evidence="12 13">
    <name type="scientific">Chanos chanos</name>
    <name type="common">Milkfish</name>
    <name type="synonym">Mugil chanos</name>
    <dbReference type="NCBI Taxonomy" id="29144"/>
    <lineage>
        <taxon>Eukaryota</taxon>
        <taxon>Metazoa</taxon>
        <taxon>Chordata</taxon>
        <taxon>Craniata</taxon>
        <taxon>Vertebrata</taxon>
        <taxon>Euteleostomi</taxon>
        <taxon>Actinopterygii</taxon>
        <taxon>Neopterygii</taxon>
        <taxon>Teleostei</taxon>
        <taxon>Ostariophysi</taxon>
        <taxon>Gonorynchiformes</taxon>
        <taxon>Chanidae</taxon>
        <taxon>Chanos</taxon>
    </lineage>
</organism>
<dbReference type="PROSITE" id="PS50144">
    <property type="entry name" value="MATH"/>
    <property type="match status" value="1"/>
</dbReference>
<dbReference type="PANTHER" id="PTHR10131">
    <property type="entry name" value="TNF RECEPTOR ASSOCIATED FACTOR"/>
    <property type="match status" value="1"/>
</dbReference>
<evidence type="ECO:0000256" key="5">
    <source>
        <dbReference type="ARBA" id="ARBA00022771"/>
    </source>
</evidence>
<feature type="domain" description="TRAF-type" evidence="11">
    <location>
        <begin position="101"/>
        <end position="154"/>
    </location>
</feature>
<feature type="domain" description="TRAF-type" evidence="11">
    <location>
        <begin position="156"/>
        <end position="208"/>
    </location>
</feature>
<dbReference type="FunFam" id="2.60.210.10:FF:000007">
    <property type="entry name" value="TNF receptor-associated factor"/>
    <property type="match status" value="1"/>
</dbReference>
<dbReference type="Gene3D" id="3.30.40.10">
    <property type="entry name" value="Zinc/RING finger domain, C3HC4 (zinc finger)"/>
    <property type="match status" value="4"/>
</dbReference>
<sequence>MPGLDFKFLERPKRRFHCPLCNRIMRDPVQVSTCGHRFCDTCLQEFLSEGVFKCPEDQLPLDYAKIFPDADLEQQILSLPIRCIHSEEGCRWTGQTKQLKAHLSVCSYNVVPCPNRCPEKLARRDLPEHLQHDCPKRRLRCDFCEKEFTGEAYEDHQGLCPQESVYCENKCGVRMLRMLLPQHMLSDCPKRKLPCRHCTKEFLCDTIQHHHLQCPRLPVQCPNKCGTPGIAREELPIHLKEKCSNNEVLCPFKEAGCKHRCPKLSVGKHLEEAVQSHLFLLCGVVNRQRLELRELRHCVEESSRNFDGSLLWKLSNYSRKLQEAQSKINGCVELFSRPFYSHRYGYRLQVTTFLNGNGSGEGTHLSIYIRVLPGEYDGLLEWPFPYRVTFSLLDQSDPSVTKPKHVTETFSPDPNWKNFQRPRPIAMNTVRGGCLDESMLGFGYPKFISHQEMMKGNYIRDNAIFIKASIDVVQNIIK</sequence>
<feature type="domain" description="MATH" evidence="10">
    <location>
        <begin position="307"/>
        <end position="470"/>
    </location>
</feature>
<evidence type="ECO:0000259" key="11">
    <source>
        <dbReference type="PROSITE" id="PS50145"/>
    </source>
</evidence>
<dbReference type="SMART" id="SM00184">
    <property type="entry name" value="RING"/>
    <property type="match status" value="1"/>
</dbReference>
<feature type="domain" description="TRAF-type" evidence="11">
    <location>
        <begin position="209"/>
        <end position="266"/>
    </location>
</feature>
<keyword evidence="5 8" id="KW-0863">Zinc-finger</keyword>
<dbReference type="GO" id="GO:0042981">
    <property type="term" value="P:regulation of apoptotic process"/>
    <property type="evidence" value="ECO:0007669"/>
    <property type="project" value="InterPro"/>
</dbReference>
<dbReference type="InterPro" id="IPR049342">
    <property type="entry name" value="TRAF1-6_MATH_dom"/>
</dbReference>
<keyword evidence="13" id="KW-0675">Receptor</keyword>
<evidence type="ECO:0000256" key="7">
    <source>
        <dbReference type="PIRNR" id="PIRNR015614"/>
    </source>
</evidence>
<dbReference type="SMART" id="SM00061">
    <property type="entry name" value="MATH"/>
    <property type="match status" value="1"/>
</dbReference>
<evidence type="ECO:0000256" key="2">
    <source>
        <dbReference type="ARBA" id="ARBA00022490"/>
    </source>
</evidence>
<dbReference type="GeneID" id="115817846"/>
<evidence type="ECO:0000313" key="12">
    <source>
        <dbReference type="Proteomes" id="UP000504632"/>
    </source>
</evidence>
<gene>
    <name evidence="13" type="primary">traf4b</name>
</gene>
<feature type="zinc finger region" description="TRAF-type" evidence="8">
    <location>
        <begin position="156"/>
        <end position="208"/>
    </location>
</feature>
<dbReference type="FunFam" id="3.30.40.10:FF:000121">
    <property type="entry name" value="TNF receptor-associated factor"/>
    <property type="match status" value="1"/>
</dbReference>
<feature type="domain" description="RING-type" evidence="9">
    <location>
        <begin position="18"/>
        <end position="58"/>
    </location>
</feature>
<dbReference type="CTD" id="404035"/>
<keyword evidence="3 7" id="KW-0479">Metal-binding</keyword>
<dbReference type="InterPro" id="IPR012227">
    <property type="entry name" value="TNF_rcpt-assoc_TRAF_met"/>
</dbReference>
<dbReference type="RefSeq" id="XP_030636844.1">
    <property type="nucleotide sequence ID" value="XM_030780984.1"/>
</dbReference>
<dbReference type="GO" id="GO:0005737">
    <property type="term" value="C:cytoplasm"/>
    <property type="evidence" value="ECO:0007669"/>
    <property type="project" value="UniProtKB-SubCell"/>
</dbReference>
<dbReference type="SUPFAM" id="SSF49599">
    <property type="entry name" value="TRAF domain-like"/>
    <property type="match status" value="4"/>
</dbReference>
<dbReference type="InterPro" id="IPR002083">
    <property type="entry name" value="MATH/TRAF_dom"/>
</dbReference>
<dbReference type="CDD" id="cd16641">
    <property type="entry name" value="mRING-HC-C3HC3D_TRAF4"/>
    <property type="match status" value="1"/>
</dbReference>
<dbReference type="InterPro" id="IPR018957">
    <property type="entry name" value="Znf_C3HC4_RING-type"/>
</dbReference>
<keyword evidence="12" id="KW-1185">Reference proteome</keyword>
<dbReference type="InParanoid" id="A0A6J2VYA5"/>
<keyword evidence="2 7" id="KW-0963">Cytoplasm</keyword>
<dbReference type="FunCoup" id="A0A6J2VYA5">
    <property type="interactions" value="1"/>
</dbReference>
<proteinExistence type="inferred from homology"/>
<evidence type="ECO:0000256" key="1">
    <source>
        <dbReference type="ARBA" id="ARBA00004496"/>
    </source>
</evidence>
<dbReference type="Proteomes" id="UP000504632">
    <property type="component" value="Chromosome 8"/>
</dbReference>
<dbReference type="Pfam" id="PF00097">
    <property type="entry name" value="zf-C3HC4"/>
    <property type="match status" value="1"/>
</dbReference>
<evidence type="ECO:0000313" key="13">
    <source>
        <dbReference type="RefSeq" id="XP_030636844.1"/>
    </source>
</evidence>
<name>A0A6J2VYA5_CHACN</name>
<protein>
    <recommendedName>
        <fullName evidence="7">TNF receptor-associated factor</fullName>
    </recommendedName>
</protein>
<dbReference type="OrthoDB" id="5574452at2759"/>
<dbReference type="InterPro" id="IPR017907">
    <property type="entry name" value="Znf_RING_CS"/>
</dbReference>
<dbReference type="PIRSF" id="PIRSF015614">
    <property type="entry name" value="TRAF"/>
    <property type="match status" value="1"/>
</dbReference>
<reference evidence="13" key="1">
    <citation type="submission" date="2025-08" db="UniProtKB">
        <authorList>
            <consortium name="RefSeq"/>
        </authorList>
    </citation>
    <scope>IDENTIFICATION</scope>
</reference>
<dbReference type="Gene3D" id="2.60.210.10">
    <property type="entry name" value="Apoptosis, Tumor Necrosis Factor Receptor Associated Protein 2, Chain A"/>
    <property type="match status" value="1"/>
</dbReference>
<keyword evidence="4" id="KW-0677">Repeat</keyword>
<dbReference type="GO" id="GO:0005164">
    <property type="term" value="F:tumor necrosis factor receptor binding"/>
    <property type="evidence" value="ECO:0007669"/>
    <property type="project" value="UniProtKB-UniRule"/>
</dbReference>
<accession>A0A6J2VYA5</accession>
<feature type="zinc finger region" description="TRAF-type" evidence="8">
    <location>
        <begin position="209"/>
        <end position="266"/>
    </location>
</feature>
<dbReference type="SUPFAM" id="SSF57850">
    <property type="entry name" value="RING/U-box"/>
    <property type="match status" value="1"/>
</dbReference>
<dbReference type="GO" id="GO:0007165">
    <property type="term" value="P:signal transduction"/>
    <property type="evidence" value="ECO:0007669"/>
    <property type="project" value="InterPro"/>
</dbReference>
<dbReference type="InterPro" id="IPR008974">
    <property type="entry name" value="TRAF-like"/>
</dbReference>
<evidence type="ECO:0000256" key="8">
    <source>
        <dbReference type="PROSITE-ProRule" id="PRU00207"/>
    </source>
</evidence>
<feature type="zinc finger region" description="TRAF-type" evidence="8">
    <location>
        <begin position="101"/>
        <end position="154"/>
    </location>
</feature>
<dbReference type="PROSITE" id="PS50145">
    <property type="entry name" value="ZF_TRAF"/>
    <property type="match status" value="3"/>
</dbReference>
<dbReference type="GO" id="GO:0043122">
    <property type="term" value="P:regulation of canonical NF-kappaB signal transduction"/>
    <property type="evidence" value="ECO:0007669"/>
    <property type="project" value="TreeGrafter"/>
</dbReference>
<dbReference type="Pfam" id="PF02176">
    <property type="entry name" value="zf-TRAF"/>
    <property type="match status" value="2"/>
</dbReference>
<evidence type="ECO:0000256" key="3">
    <source>
        <dbReference type="ARBA" id="ARBA00022723"/>
    </source>
</evidence>
<comment type="similarity">
    <text evidence="7">Belongs to the TNF receptor-associated factor family.</text>
</comment>
<dbReference type="InterPro" id="IPR001841">
    <property type="entry name" value="Znf_RING"/>
</dbReference>
<dbReference type="FunFam" id="3.30.40.10:FF:000508">
    <property type="entry name" value="TNF receptor-associated factor"/>
    <property type="match status" value="1"/>
</dbReference>
<dbReference type="FunFam" id="3.30.40.10:FF:000610">
    <property type="entry name" value="TNF receptor-associated factor"/>
    <property type="match status" value="1"/>
</dbReference>
<dbReference type="PROSITE" id="PS50089">
    <property type="entry name" value="ZF_RING_2"/>
    <property type="match status" value="1"/>
</dbReference>
<keyword evidence="6 7" id="KW-0862">Zinc</keyword>
<comment type="subcellular location">
    <subcellularLocation>
        <location evidence="1 7">Cytoplasm</location>
    </subcellularLocation>
</comment>